<accession>A0A381XXI7</accession>
<dbReference type="SUPFAM" id="SSF51197">
    <property type="entry name" value="Clavaminate synthase-like"/>
    <property type="match status" value="1"/>
</dbReference>
<evidence type="ECO:0008006" key="2">
    <source>
        <dbReference type="Google" id="ProtNLM"/>
    </source>
</evidence>
<proteinExistence type="predicted"/>
<dbReference type="Gene3D" id="2.60.120.620">
    <property type="entry name" value="q2cbj1_9rhob like domain"/>
    <property type="match status" value="1"/>
</dbReference>
<sequence>MATEMTVEQKRQFFNDGYIVLKGAVSDELVDTARARIKAAEKGESLAAAEDLTNLINQSTVTPILSEAMGMFDPPSHCHVGVTKQSEPRDHFTPLGYRDRDLPYYGHGMHAEGLFTVAPPQEAAEGTSDEIYRRLIASGPRGDIGRSADVIGSNTDPLFQDPDMTLAVGSFTAFVIVSLNEQMREGVGQTAVVPGGHRILEAFYRWQYEQNGCIGPEGPGWPRFDHETPNRAGHIYLPQPVQEKLIELDDERPETTPDGRPWPRPTQIMMEPGDAAITIFQMPHTATRNEFGTESRKNMIFRIRNKGRQPDKVVTGVSDHPDRGMFGEWLEYEHGNDPWQRSKHALTHMWEEWDGMREIVAAEQSTLAPIEFSPVSDH</sequence>
<name>A0A381XXI7_9ZZZZ</name>
<dbReference type="AlphaFoldDB" id="A0A381XXI7"/>
<dbReference type="EMBL" id="UINC01016586">
    <property type="protein sequence ID" value="SVA68953.1"/>
    <property type="molecule type" value="Genomic_DNA"/>
</dbReference>
<evidence type="ECO:0000313" key="1">
    <source>
        <dbReference type="EMBL" id="SVA68953.1"/>
    </source>
</evidence>
<organism evidence="1">
    <name type="scientific">marine metagenome</name>
    <dbReference type="NCBI Taxonomy" id="408172"/>
    <lineage>
        <taxon>unclassified sequences</taxon>
        <taxon>metagenomes</taxon>
        <taxon>ecological metagenomes</taxon>
    </lineage>
</organism>
<gene>
    <name evidence="1" type="ORF">METZ01_LOCUS121807</name>
</gene>
<reference evidence="1" key="1">
    <citation type="submission" date="2018-05" db="EMBL/GenBank/DDBJ databases">
        <authorList>
            <person name="Lanie J.A."/>
            <person name="Ng W.-L."/>
            <person name="Kazmierczak K.M."/>
            <person name="Andrzejewski T.M."/>
            <person name="Davidsen T.M."/>
            <person name="Wayne K.J."/>
            <person name="Tettelin H."/>
            <person name="Glass J.I."/>
            <person name="Rusch D."/>
            <person name="Podicherti R."/>
            <person name="Tsui H.-C.T."/>
            <person name="Winkler M.E."/>
        </authorList>
    </citation>
    <scope>NUCLEOTIDE SEQUENCE</scope>
</reference>
<protein>
    <recommendedName>
        <fullName evidence="2">Phytanoyl-CoA dioxygenase</fullName>
    </recommendedName>
</protein>